<evidence type="ECO:0000256" key="5">
    <source>
        <dbReference type="ARBA" id="ARBA00023136"/>
    </source>
</evidence>
<protein>
    <submittedName>
        <fullName evidence="7">Cytochrome C oxidase subunit IV family protein</fullName>
    </submittedName>
</protein>
<reference evidence="7" key="1">
    <citation type="journal article" date="2023" name="Microbiol Resour">
        <title>Genome Sequences of Rhodoplanes serenus and Two Thermotolerant Strains, Rhodoplanes tepidamans and 'Rhodoplanes cryptolactis,' Further Refine the Genus.</title>
        <authorList>
            <person name="Rayyan A.A."/>
            <person name="Kyndt J.A."/>
        </authorList>
    </citation>
    <scope>NUCLEOTIDE SEQUENCE</scope>
    <source>
        <strain evidence="7">DSM 9987</strain>
    </source>
</reference>
<dbReference type="Proteomes" id="UP001165652">
    <property type="component" value="Unassembled WGS sequence"/>
</dbReference>
<keyword evidence="3 6" id="KW-0812">Transmembrane</keyword>
<comment type="subcellular location">
    <subcellularLocation>
        <location evidence="1">Cell membrane</location>
        <topology evidence="1">Multi-pass membrane protein</topology>
    </subcellularLocation>
</comment>
<dbReference type="InterPro" id="IPR005171">
    <property type="entry name" value="Cyt_c_oxidase_su4_prok"/>
</dbReference>
<evidence type="ECO:0000256" key="1">
    <source>
        <dbReference type="ARBA" id="ARBA00004651"/>
    </source>
</evidence>
<sequence>MPRPRLSRPRLSRPDAAAARLIVLALASLAVTVAAPAGAAANALVIGAAVLKGRIVVLDFLGLRTAPPLWRGLVGGWGVLVGTLAWLAAAAALLR</sequence>
<evidence type="ECO:0000313" key="8">
    <source>
        <dbReference type="Proteomes" id="UP001165652"/>
    </source>
</evidence>
<evidence type="ECO:0000313" key="7">
    <source>
        <dbReference type="EMBL" id="MDC7788477.1"/>
    </source>
</evidence>
<keyword evidence="2" id="KW-1003">Cell membrane</keyword>
<dbReference type="Pfam" id="PF03626">
    <property type="entry name" value="COX4_pro"/>
    <property type="match status" value="1"/>
</dbReference>
<dbReference type="RefSeq" id="WP_272779313.1">
    <property type="nucleotide sequence ID" value="NZ_JAQQLI010000045.1"/>
</dbReference>
<accession>A0ABT5JFU0</accession>
<proteinExistence type="predicted"/>
<evidence type="ECO:0000256" key="2">
    <source>
        <dbReference type="ARBA" id="ARBA00022475"/>
    </source>
</evidence>
<keyword evidence="8" id="KW-1185">Reference proteome</keyword>
<feature type="transmembrane region" description="Helical" evidence="6">
    <location>
        <begin position="69"/>
        <end position="94"/>
    </location>
</feature>
<evidence type="ECO:0000256" key="6">
    <source>
        <dbReference type="SAM" id="Phobius"/>
    </source>
</evidence>
<organism evidence="7 8">
    <name type="scientific">Rhodoplanes tepidamans</name>
    <name type="common">Rhodoplanes cryptolactis</name>
    <dbReference type="NCBI Taxonomy" id="200616"/>
    <lineage>
        <taxon>Bacteria</taxon>
        <taxon>Pseudomonadati</taxon>
        <taxon>Pseudomonadota</taxon>
        <taxon>Alphaproteobacteria</taxon>
        <taxon>Hyphomicrobiales</taxon>
        <taxon>Nitrobacteraceae</taxon>
        <taxon>Rhodoplanes</taxon>
    </lineage>
</organism>
<evidence type="ECO:0000256" key="4">
    <source>
        <dbReference type="ARBA" id="ARBA00022989"/>
    </source>
</evidence>
<keyword evidence="5 6" id="KW-0472">Membrane</keyword>
<evidence type="ECO:0000256" key="3">
    <source>
        <dbReference type="ARBA" id="ARBA00022692"/>
    </source>
</evidence>
<reference evidence="7" key="2">
    <citation type="submission" date="2023-02" db="EMBL/GenBank/DDBJ databases">
        <authorList>
            <person name="Rayyan A."/>
            <person name="Meyer T."/>
            <person name="Kyndt J.A."/>
        </authorList>
    </citation>
    <scope>NUCLEOTIDE SEQUENCE</scope>
    <source>
        <strain evidence="7">DSM 9987</strain>
    </source>
</reference>
<comment type="caution">
    <text evidence="7">The sequence shown here is derived from an EMBL/GenBank/DDBJ whole genome shotgun (WGS) entry which is preliminary data.</text>
</comment>
<name>A0ABT5JFU0_RHOTP</name>
<dbReference type="EMBL" id="JAQQLI010000045">
    <property type="protein sequence ID" value="MDC7788477.1"/>
    <property type="molecule type" value="Genomic_DNA"/>
</dbReference>
<feature type="transmembrane region" description="Helical" evidence="6">
    <location>
        <begin position="21"/>
        <end position="49"/>
    </location>
</feature>
<gene>
    <name evidence="7" type="ORF">PQJ73_22530</name>
</gene>
<keyword evidence="4 6" id="KW-1133">Transmembrane helix</keyword>